<organism evidence="8 9">
    <name type="scientific">Fundicoccus ignavus</name>
    <dbReference type="NCBI Taxonomy" id="2664442"/>
    <lineage>
        <taxon>Bacteria</taxon>
        <taxon>Bacillati</taxon>
        <taxon>Bacillota</taxon>
        <taxon>Bacilli</taxon>
        <taxon>Lactobacillales</taxon>
        <taxon>Aerococcaceae</taxon>
        <taxon>Fundicoccus</taxon>
    </lineage>
</organism>
<feature type="transmembrane region" description="Helical" evidence="6">
    <location>
        <begin position="86"/>
        <end position="106"/>
    </location>
</feature>
<gene>
    <name evidence="8" type="ORF">GIY09_07310</name>
</gene>
<dbReference type="EMBL" id="WJQS01000005">
    <property type="protein sequence ID" value="MRI85689.1"/>
    <property type="molecule type" value="Genomic_DNA"/>
</dbReference>
<evidence type="ECO:0000256" key="3">
    <source>
        <dbReference type="ARBA" id="ARBA00022692"/>
    </source>
</evidence>
<evidence type="ECO:0000256" key="4">
    <source>
        <dbReference type="ARBA" id="ARBA00022989"/>
    </source>
</evidence>
<keyword evidence="4 6" id="KW-1133">Transmembrane helix</keyword>
<name>A0A6I2GKB9_9LACT</name>
<feature type="transmembrane region" description="Helical" evidence="6">
    <location>
        <begin position="51"/>
        <end position="74"/>
    </location>
</feature>
<dbReference type="PANTHER" id="PTHR12677:SF49">
    <property type="entry name" value="TVP38_TMEM64 FAMILY MEMBRANE PROTEIN"/>
    <property type="match status" value="1"/>
</dbReference>
<comment type="caution">
    <text evidence="8">The sequence shown here is derived from an EMBL/GenBank/DDBJ whole genome shotgun (WGS) entry which is preliminary data.</text>
</comment>
<comment type="similarity">
    <text evidence="6">Belongs to the TVP38/TMEM64 family.</text>
</comment>
<dbReference type="AlphaFoldDB" id="A0A6I2GKB9"/>
<feature type="transmembrane region" description="Helical" evidence="6">
    <location>
        <begin position="12"/>
        <end position="31"/>
    </location>
</feature>
<keyword evidence="9" id="KW-1185">Reference proteome</keyword>
<reference evidence="8 9" key="1">
    <citation type="submission" date="2019-11" db="EMBL/GenBank/DDBJ databases">
        <title>Characterisation of Fundicoccus ignavus gen. nov. sp. nov., a novel genus of the family Aerococcaceae isolated from bulk tank milk.</title>
        <authorList>
            <person name="Siebert A."/>
            <person name="Huptas C."/>
            <person name="Wenning M."/>
            <person name="Scherer S."/>
            <person name="Doll E.V."/>
        </authorList>
    </citation>
    <scope>NUCLEOTIDE SEQUENCE [LARGE SCALE GENOMIC DNA]</scope>
    <source>
        <strain evidence="8 9">WS4759</strain>
    </source>
</reference>
<dbReference type="Pfam" id="PF09335">
    <property type="entry name" value="VTT_dom"/>
    <property type="match status" value="1"/>
</dbReference>
<comment type="caution">
    <text evidence="6">Lacks conserved residue(s) required for the propagation of feature annotation.</text>
</comment>
<feature type="domain" description="VTT" evidence="7">
    <location>
        <begin position="77"/>
        <end position="189"/>
    </location>
</feature>
<comment type="subcellular location">
    <subcellularLocation>
        <location evidence="1 6">Cell membrane</location>
        <topology evidence="1 6">Multi-pass membrane protein</topology>
    </subcellularLocation>
</comment>
<evidence type="ECO:0000259" key="7">
    <source>
        <dbReference type="Pfam" id="PF09335"/>
    </source>
</evidence>
<evidence type="ECO:0000256" key="1">
    <source>
        <dbReference type="ARBA" id="ARBA00004651"/>
    </source>
</evidence>
<protein>
    <recommendedName>
        <fullName evidence="6">TVP38/TMEM64 family membrane protein</fullName>
    </recommendedName>
</protein>
<dbReference type="InterPro" id="IPR032816">
    <property type="entry name" value="VTT_dom"/>
</dbReference>
<evidence type="ECO:0000256" key="5">
    <source>
        <dbReference type="ARBA" id="ARBA00023136"/>
    </source>
</evidence>
<dbReference type="PANTHER" id="PTHR12677">
    <property type="entry name" value="GOLGI APPARATUS MEMBRANE PROTEIN TVP38-RELATED"/>
    <property type="match status" value="1"/>
</dbReference>
<evidence type="ECO:0000256" key="2">
    <source>
        <dbReference type="ARBA" id="ARBA00022475"/>
    </source>
</evidence>
<dbReference type="GO" id="GO:0005886">
    <property type="term" value="C:plasma membrane"/>
    <property type="evidence" value="ECO:0007669"/>
    <property type="project" value="UniProtKB-SubCell"/>
</dbReference>
<keyword evidence="3 6" id="KW-0812">Transmembrane</keyword>
<feature type="transmembrane region" description="Helical" evidence="6">
    <location>
        <begin position="174"/>
        <end position="196"/>
    </location>
</feature>
<dbReference type="RefSeq" id="WP_153863604.1">
    <property type="nucleotide sequence ID" value="NZ_WJQS01000005.1"/>
</dbReference>
<evidence type="ECO:0000313" key="8">
    <source>
        <dbReference type="EMBL" id="MRI85689.1"/>
    </source>
</evidence>
<evidence type="ECO:0000313" key="9">
    <source>
        <dbReference type="Proteomes" id="UP000430975"/>
    </source>
</evidence>
<sequence length="202" mass="23034">MTLSLEQKRLVIRSTTIFGVVATILGAYFILQSNYFRPEGGFSDLLINLGIFGPLIFILVQISQIIYPIIPLGLTNVIGDLIFGHAWGFVFNCIGMLIGSSINFFLGRRFGEGFLLAFINDETYQKYKERINRGNGLKKLLIIGFILPLFPDDIFCIIAGMSKITYKEFFKLILFYRPISLFVFTFMSSNIIQFFADLLFGW</sequence>
<keyword evidence="5 6" id="KW-0472">Membrane</keyword>
<dbReference type="Proteomes" id="UP000430975">
    <property type="component" value="Unassembled WGS sequence"/>
</dbReference>
<accession>A0A6I2GKB9</accession>
<proteinExistence type="inferred from homology"/>
<keyword evidence="2 6" id="KW-1003">Cell membrane</keyword>
<dbReference type="InterPro" id="IPR015414">
    <property type="entry name" value="TMEM64"/>
</dbReference>
<evidence type="ECO:0000256" key="6">
    <source>
        <dbReference type="RuleBase" id="RU366058"/>
    </source>
</evidence>